<dbReference type="AlphaFoldDB" id="A0A0D1YAN4"/>
<name>A0A0D1YAN4_ANEMI</name>
<dbReference type="PATRIC" id="fig|47500.12.peg.760"/>
<accession>A0A0D1YAN4</accession>
<dbReference type="Proteomes" id="UP000182836">
    <property type="component" value="Unassembled WGS sequence"/>
</dbReference>
<evidence type="ECO:0000313" key="3">
    <source>
        <dbReference type="Proteomes" id="UP000037269"/>
    </source>
</evidence>
<reference evidence="2 4" key="2">
    <citation type="submission" date="2016-10" db="EMBL/GenBank/DDBJ databases">
        <authorList>
            <person name="de Groot N.N."/>
        </authorList>
    </citation>
    <scope>NUCLEOTIDE SEQUENCE [LARGE SCALE GENOMIC DNA]</scope>
    <source>
        <strain evidence="2 4">DSM 2895</strain>
    </source>
</reference>
<gene>
    <name evidence="1" type="ORF">AF333_30310</name>
    <name evidence="2" type="ORF">SAMN04487909_13144</name>
</gene>
<dbReference type="EMBL" id="LGUG01000013">
    <property type="protein sequence ID" value="KON84235.1"/>
    <property type="molecule type" value="Genomic_DNA"/>
</dbReference>
<proteinExistence type="predicted"/>
<keyword evidence="3" id="KW-1185">Reference proteome</keyword>
<organism evidence="1 3">
    <name type="scientific">Aneurinibacillus migulanus</name>
    <name type="common">Bacillus migulanus</name>
    <dbReference type="NCBI Taxonomy" id="47500"/>
    <lineage>
        <taxon>Bacteria</taxon>
        <taxon>Bacillati</taxon>
        <taxon>Bacillota</taxon>
        <taxon>Bacilli</taxon>
        <taxon>Bacillales</taxon>
        <taxon>Paenibacillaceae</taxon>
        <taxon>Aneurinibacillus group</taxon>
        <taxon>Aneurinibacillus</taxon>
    </lineage>
</organism>
<evidence type="ECO:0000313" key="2">
    <source>
        <dbReference type="EMBL" id="SDJ88663.1"/>
    </source>
</evidence>
<dbReference type="Proteomes" id="UP000037269">
    <property type="component" value="Unassembled WGS sequence"/>
</dbReference>
<dbReference type="OrthoDB" id="2941641at2"/>
<reference evidence="1 3" key="1">
    <citation type="submission" date="2015-07" db="EMBL/GenBank/DDBJ databases">
        <title>Fjat-14205 dsm 2895.</title>
        <authorList>
            <person name="Liu B."/>
            <person name="Wang J."/>
            <person name="Zhu Y."/>
            <person name="Liu G."/>
            <person name="Chen Q."/>
            <person name="Chen Z."/>
            <person name="Lan J."/>
            <person name="Che J."/>
            <person name="Ge C."/>
            <person name="Shi H."/>
            <person name="Pan Z."/>
            <person name="Liu X."/>
        </authorList>
    </citation>
    <scope>NUCLEOTIDE SEQUENCE [LARGE SCALE GENOMIC DNA]</scope>
    <source>
        <strain evidence="1 3">DSM 2895</strain>
    </source>
</reference>
<evidence type="ECO:0000313" key="4">
    <source>
        <dbReference type="Proteomes" id="UP000182836"/>
    </source>
</evidence>
<sequence length="93" mass="11367">MVAYRYDTSLLHIEEKDNDQDKEFIFKVKDVDTVLPALRKIRAFFDSDKVYTDVIFYSHPGYEYQVIVRQDHYIDFLLALFKYKIITYLEWKQ</sequence>
<dbReference type="RefSeq" id="WP_043065712.1">
    <property type="nucleotide sequence ID" value="NZ_BJOA01000096.1"/>
</dbReference>
<protein>
    <submittedName>
        <fullName evidence="1">Uncharacterized protein</fullName>
    </submittedName>
</protein>
<dbReference type="STRING" id="47500.AF333_30310"/>
<dbReference type="GeneID" id="42309418"/>
<evidence type="ECO:0000313" key="1">
    <source>
        <dbReference type="EMBL" id="KON84235.1"/>
    </source>
</evidence>
<dbReference type="EMBL" id="FNED01000031">
    <property type="protein sequence ID" value="SDJ88663.1"/>
    <property type="molecule type" value="Genomic_DNA"/>
</dbReference>